<dbReference type="InterPro" id="IPR011993">
    <property type="entry name" value="PH-like_dom_sf"/>
</dbReference>
<dbReference type="Pfam" id="PF01237">
    <property type="entry name" value="Oxysterol_BP"/>
    <property type="match status" value="1"/>
</dbReference>
<dbReference type="OrthoDB" id="1854502at2759"/>
<dbReference type="GO" id="GO:0032934">
    <property type="term" value="F:sterol binding"/>
    <property type="evidence" value="ECO:0007669"/>
    <property type="project" value="TreeGrafter"/>
</dbReference>
<dbReference type="PANTHER" id="PTHR10972:SF203">
    <property type="entry name" value="OXYSTEROL-BINDING PROTEIN HOMOLOG 3"/>
    <property type="match status" value="1"/>
</dbReference>
<dbReference type="Pfam" id="PF15409">
    <property type="entry name" value="PH_8"/>
    <property type="match status" value="1"/>
</dbReference>
<evidence type="ECO:0000256" key="3">
    <source>
        <dbReference type="ARBA" id="ARBA00023055"/>
    </source>
</evidence>
<dbReference type="InterPro" id="IPR037239">
    <property type="entry name" value="OSBP_sf"/>
</dbReference>
<dbReference type="GO" id="GO:0034727">
    <property type="term" value="P:piecemeal microautophagy of the nucleus"/>
    <property type="evidence" value="ECO:0007669"/>
    <property type="project" value="TreeGrafter"/>
</dbReference>
<dbReference type="SUPFAM" id="SSF50729">
    <property type="entry name" value="PH domain-like"/>
    <property type="match status" value="1"/>
</dbReference>
<dbReference type="STRING" id="181874.A0A409VWY1"/>
<evidence type="ECO:0000313" key="9">
    <source>
        <dbReference type="Proteomes" id="UP000284842"/>
    </source>
</evidence>
<dbReference type="AlphaFoldDB" id="A0A409VWY1"/>
<dbReference type="Gene3D" id="2.30.29.30">
    <property type="entry name" value="Pleckstrin-homology domain (PH domain)/Phosphotyrosine-binding domain (PTB)"/>
    <property type="match status" value="1"/>
</dbReference>
<dbReference type="GO" id="GO:0035621">
    <property type="term" value="P:ER to Golgi ceramide transport"/>
    <property type="evidence" value="ECO:0007669"/>
    <property type="project" value="TreeGrafter"/>
</dbReference>
<feature type="compositionally biased region" description="Basic and acidic residues" evidence="6">
    <location>
        <begin position="162"/>
        <end position="174"/>
    </location>
</feature>
<dbReference type="GO" id="GO:0032541">
    <property type="term" value="C:cortical endoplasmic reticulum"/>
    <property type="evidence" value="ECO:0007669"/>
    <property type="project" value="TreeGrafter"/>
</dbReference>
<dbReference type="SUPFAM" id="SSF144000">
    <property type="entry name" value="Oxysterol-binding protein-like"/>
    <property type="match status" value="1"/>
</dbReference>
<dbReference type="PROSITE" id="PS50003">
    <property type="entry name" value="PH_DOMAIN"/>
    <property type="match status" value="1"/>
</dbReference>
<name>A0A409VWY1_9AGAR</name>
<evidence type="ECO:0000256" key="5">
    <source>
        <dbReference type="SAM" id="Coils"/>
    </source>
</evidence>
<accession>A0A409VWY1</accession>
<gene>
    <name evidence="8" type="ORF">CVT24_000854</name>
</gene>
<evidence type="ECO:0000259" key="7">
    <source>
        <dbReference type="PROSITE" id="PS50003"/>
    </source>
</evidence>
<reference evidence="8 9" key="1">
    <citation type="journal article" date="2018" name="Evol. Lett.">
        <title>Horizontal gene cluster transfer increased hallucinogenic mushroom diversity.</title>
        <authorList>
            <person name="Reynolds H.T."/>
            <person name="Vijayakumar V."/>
            <person name="Gluck-Thaler E."/>
            <person name="Korotkin H.B."/>
            <person name="Matheny P.B."/>
            <person name="Slot J.C."/>
        </authorList>
    </citation>
    <scope>NUCLEOTIDE SEQUENCE [LARGE SCALE GENOMIC DNA]</scope>
    <source>
        <strain evidence="8 9">2629</strain>
    </source>
</reference>
<organism evidence="8 9">
    <name type="scientific">Panaeolus cyanescens</name>
    <dbReference type="NCBI Taxonomy" id="181874"/>
    <lineage>
        <taxon>Eukaryota</taxon>
        <taxon>Fungi</taxon>
        <taxon>Dikarya</taxon>
        <taxon>Basidiomycota</taxon>
        <taxon>Agaricomycotina</taxon>
        <taxon>Agaricomycetes</taxon>
        <taxon>Agaricomycetidae</taxon>
        <taxon>Agaricales</taxon>
        <taxon>Agaricineae</taxon>
        <taxon>Galeropsidaceae</taxon>
        <taxon>Panaeolus</taxon>
    </lineage>
</organism>
<dbReference type="GO" id="GO:0120009">
    <property type="term" value="P:intermembrane lipid transfer"/>
    <property type="evidence" value="ECO:0007669"/>
    <property type="project" value="UniProtKB-ARBA"/>
</dbReference>
<evidence type="ECO:0000256" key="6">
    <source>
        <dbReference type="SAM" id="MobiDB-lite"/>
    </source>
</evidence>
<feature type="region of interest" description="Disordered" evidence="6">
    <location>
        <begin position="161"/>
        <end position="193"/>
    </location>
</feature>
<dbReference type="FunFam" id="2.40.160.120:FF:000001">
    <property type="entry name" value="Oxysterol-binding protein"/>
    <property type="match status" value="1"/>
</dbReference>
<keyword evidence="3" id="KW-0445">Lipid transport</keyword>
<dbReference type="GO" id="GO:0005886">
    <property type="term" value="C:plasma membrane"/>
    <property type="evidence" value="ECO:0007669"/>
    <property type="project" value="TreeGrafter"/>
</dbReference>
<dbReference type="SMART" id="SM00233">
    <property type="entry name" value="PH"/>
    <property type="match status" value="1"/>
</dbReference>
<feature type="domain" description="PH" evidence="7">
    <location>
        <begin position="5"/>
        <end position="97"/>
    </location>
</feature>
<evidence type="ECO:0000256" key="4">
    <source>
        <dbReference type="ARBA" id="ARBA00023121"/>
    </source>
</evidence>
<dbReference type="Proteomes" id="UP000284842">
    <property type="component" value="Unassembled WGS sequence"/>
</dbReference>
<dbReference type="InterPro" id="IPR001849">
    <property type="entry name" value="PH_domain"/>
</dbReference>
<dbReference type="GO" id="GO:0006887">
    <property type="term" value="P:exocytosis"/>
    <property type="evidence" value="ECO:0007669"/>
    <property type="project" value="TreeGrafter"/>
</dbReference>
<dbReference type="GO" id="GO:0097038">
    <property type="term" value="C:perinuclear endoplasmic reticulum"/>
    <property type="evidence" value="ECO:0007669"/>
    <property type="project" value="TreeGrafter"/>
</dbReference>
<comment type="similarity">
    <text evidence="1">Belongs to the OSBP family.</text>
</comment>
<dbReference type="GO" id="GO:0030011">
    <property type="term" value="P:maintenance of cell polarity"/>
    <property type="evidence" value="ECO:0007669"/>
    <property type="project" value="TreeGrafter"/>
</dbReference>
<dbReference type="GO" id="GO:0006897">
    <property type="term" value="P:endocytosis"/>
    <property type="evidence" value="ECO:0007669"/>
    <property type="project" value="TreeGrafter"/>
</dbReference>
<proteinExistence type="inferred from homology"/>
<keyword evidence="9" id="KW-1185">Reference proteome</keyword>
<protein>
    <recommendedName>
        <fullName evidence="7">PH domain-containing protein</fullName>
    </recommendedName>
</protein>
<dbReference type="InParanoid" id="A0A409VWY1"/>
<dbReference type="GO" id="GO:0005829">
    <property type="term" value="C:cytosol"/>
    <property type="evidence" value="ECO:0007669"/>
    <property type="project" value="TreeGrafter"/>
</dbReference>
<dbReference type="Gene3D" id="2.40.160.120">
    <property type="match status" value="1"/>
</dbReference>
<dbReference type="EMBL" id="NHTK01005942">
    <property type="protein sequence ID" value="PPQ70743.1"/>
    <property type="molecule type" value="Genomic_DNA"/>
</dbReference>
<feature type="region of interest" description="Disordered" evidence="6">
    <location>
        <begin position="306"/>
        <end position="332"/>
    </location>
</feature>
<evidence type="ECO:0000313" key="8">
    <source>
        <dbReference type="EMBL" id="PPQ70743.1"/>
    </source>
</evidence>
<comment type="caution">
    <text evidence="8">The sequence shown here is derived from an EMBL/GenBank/DDBJ whole genome shotgun (WGS) entry which is preliminary data.</text>
</comment>
<dbReference type="PANTHER" id="PTHR10972">
    <property type="entry name" value="OXYSTEROL-BINDING PROTEIN-RELATED"/>
    <property type="match status" value="1"/>
</dbReference>
<dbReference type="CDD" id="cd13289">
    <property type="entry name" value="PH_Osh3p_yeast"/>
    <property type="match status" value="1"/>
</dbReference>
<keyword evidence="5" id="KW-0175">Coiled coil</keyword>
<evidence type="ECO:0000256" key="1">
    <source>
        <dbReference type="ARBA" id="ARBA00008842"/>
    </source>
</evidence>
<feature type="region of interest" description="Disordered" evidence="6">
    <location>
        <begin position="226"/>
        <end position="265"/>
    </location>
</feature>
<evidence type="ECO:0000256" key="2">
    <source>
        <dbReference type="ARBA" id="ARBA00022448"/>
    </source>
</evidence>
<keyword evidence="2" id="KW-0813">Transport</keyword>
<sequence>MSGPSVLFEGWVLKKRRKKMQGFARRYFTLYQSGILSYAFEPGQPIRDQIFLHNAAISTAPGRKDIHIDSNTATFHIKCLSKADFDNWMSAFRSKKFISIGQEAKKSATFRHNARQASISYNINRSGILMDEMGDTISDLDTAIATLCADFAPVVGPPSQIKKQEKQQHGKESKFGLFKRPHQNQQPSGSEHIDISKMTLHDSLEDLKARVEKLKAQHSYLLKAMQQSLPDPKPSSLALSTTAEEEENVHSPLPRVHRHSPSFTHNSFRDSIATTNSDSFIEWFDAIEDGPHEFVMEPGHDISEPGSRVLSHDTDPSVETSSIDTDIDEPPLDMSISGETGFISQLSETRTYRTHLPCPPPADEGSLFAILKKNVGKDLSTITFPVTFNEPLTLLQRAAEEVEYFHLLDEAAMTDDPINRMAYIAAFTVSSYAHTRYRSGRKGFNPMLGETFEDVRMKFIAEKVRHNPLEIAYHAEGKHWDLTAVSAGKTKFWGKSLEIIPVGATTLKIGSDVYSWQPSSFVRNLVVGTKYLDHCGQMTVENKSTGLHCVLDFKQNGYWGPSNIVTGTIYSANGDVVGQLEGKWDDQMSRTLDASRYQMLWKINPFPKHAQEYYGFTTFGFTLNEITQNMVGKLPPTDSRYRPDVRALENGQLELAEEEKLRVEQLQRDRRNSGKDRPPRWFKQNGNQWEYVGGYWESRARHWKGEDIAPLW</sequence>
<dbReference type="InterPro" id="IPR041680">
    <property type="entry name" value="PH_8"/>
</dbReference>
<dbReference type="InterPro" id="IPR000648">
    <property type="entry name" value="Oxysterol-bd"/>
</dbReference>
<dbReference type="FunCoup" id="A0A409VWY1">
    <property type="interactions" value="117"/>
</dbReference>
<feature type="coiled-coil region" evidence="5">
    <location>
        <begin position="197"/>
        <end position="224"/>
    </location>
</feature>
<keyword evidence="4" id="KW-0446">Lipid-binding</keyword>